<dbReference type="RefSeq" id="WP_397082000.1">
    <property type="nucleotide sequence ID" value="NZ_JBITGY010000004.1"/>
</dbReference>
<proteinExistence type="predicted"/>
<evidence type="ECO:0000313" key="2">
    <source>
        <dbReference type="Proteomes" id="UP001612741"/>
    </source>
</evidence>
<reference evidence="1 2" key="1">
    <citation type="submission" date="2024-10" db="EMBL/GenBank/DDBJ databases">
        <title>The Natural Products Discovery Center: Release of the First 8490 Sequenced Strains for Exploring Actinobacteria Biosynthetic Diversity.</title>
        <authorList>
            <person name="Kalkreuter E."/>
            <person name="Kautsar S.A."/>
            <person name="Yang D."/>
            <person name="Bader C.D."/>
            <person name="Teijaro C.N."/>
            <person name="Fluegel L."/>
            <person name="Davis C.M."/>
            <person name="Simpson J.R."/>
            <person name="Lauterbach L."/>
            <person name="Steele A.D."/>
            <person name="Gui C."/>
            <person name="Meng S."/>
            <person name="Li G."/>
            <person name="Viehrig K."/>
            <person name="Ye F."/>
            <person name="Su P."/>
            <person name="Kiefer A.F."/>
            <person name="Nichols A."/>
            <person name="Cepeda A.J."/>
            <person name="Yan W."/>
            <person name="Fan B."/>
            <person name="Jiang Y."/>
            <person name="Adhikari A."/>
            <person name="Zheng C.-J."/>
            <person name="Schuster L."/>
            <person name="Cowan T.M."/>
            <person name="Smanski M.J."/>
            <person name="Chevrette M.G."/>
            <person name="De Carvalho L.P.S."/>
            <person name="Shen B."/>
        </authorList>
    </citation>
    <scope>NUCLEOTIDE SEQUENCE [LARGE SCALE GENOMIC DNA]</scope>
    <source>
        <strain evidence="1 2">NPDC050545</strain>
    </source>
</reference>
<gene>
    <name evidence="1" type="ORF">ACIBG2_15335</name>
</gene>
<keyword evidence="2" id="KW-1185">Reference proteome</keyword>
<accession>A0ABW7YST6</accession>
<evidence type="ECO:0000313" key="1">
    <source>
        <dbReference type="EMBL" id="MFI6498761.1"/>
    </source>
</evidence>
<organism evidence="1 2">
    <name type="scientific">Nonomuraea typhae</name>
    <dbReference type="NCBI Taxonomy" id="2603600"/>
    <lineage>
        <taxon>Bacteria</taxon>
        <taxon>Bacillati</taxon>
        <taxon>Actinomycetota</taxon>
        <taxon>Actinomycetes</taxon>
        <taxon>Streptosporangiales</taxon>
        <taxon>Streptosporangiaceae</taxon>
        <taxon>Nonomuraea</taxon>
    </lineage>
</organism>
<dbReference type="Proteomes" id="UP001612741">
    <property type="component" value="Unassembled WGS sequence"/>
</dbReference>
<dbReference type="EMBL" id="JBITGY010000004">
    <property type="protein sequence ID" value="MFI6498761.1"/>
    <property type="molecule type" value="Genomic_DNA"/>
</dbReference>
<sequence>MTTSDRYAAATVAASDLLRWRSPLRAELWASRLVAGFEEDEDSERAFVGRLGEDRSPEAALMAAALTAVGVAATAGTAGPGWLARMGRVAGDGAWYGRGDAFGEQVLGALGFRYEDGKEPHVLVVALDQVHGGIAVDATVEEPKFLDDLSLGAEEPGVVAARVLDGLSLRDMVLDAPAADTFAAVRAFARARARVVPGTGGDGVGGPGRPALPDLPGAEEAFGVLAEFVGDRTLWWSPARVSAFLTAWLPREAILSEAAVAAMPEVVRAWTRQAGDEPAVHQQIDLDAPDLPRRMADESLAGLRKRLRLQG</sequence>
<protein>
    <submittedName>
        <fullName evidence="1">Uncharacterized protein</fullName>
    </submittedName>
</protein>
<comment type="caution">
    <text evidence="1">The sequence shown here is derived from an EMBL/GenBank/DDBJ whole genome shotgun (WGS) entry which is preliminary data.</text>
</comment>
<name>A0ABW7YST6_9ACTN</name>